<evidence type="ECO:0000313" key="4">
    <source>
        <dbReference type="Proteomes" id="UP000219167"/>
    </source>
</evidence>
<evidence type="ECO:0000259" key="2">
    <source>
        <dbReference type="Pfam" id="PF07883"/>
    </source>
</evidence>
<dbReference type="EMBL" id="OBQD01000006">
    <property type="protein sequence ID" value="SOC39626.1"/>
    <property type="molecule type" value="Genomic_DNA"/>
</dbReference>
<reference evidence="3 4" key="1">
    <citation type="submission" date="2017-08" db="EMBL/GenBank/DDBJ databases">
        <authorList>
            <person name="de Groot N.N."/>
        </authorList>
    </citation>
    <scope>NUCLEOTIDE SEQUENCE [LARGE SCALE GENOMIC DNA]</scope>
    <source>
        <strain evidence="3 4">JC85</strain>
    </source>
</reference>
<dbReference type="InterPro" id="IPR011051">
    <property type="entry name" value="RmlC_Cupin_sf"/>
</dbReference>
<keyword evidence="4" id="KW-1185">Reference proteome</keyword>
<dbReference type="PANTHER" id="PTHR35848">
    <property type="entry name" value="OXALATE-BINDING PROTEIN"/>
    <property type="match status" value="1"/>
</dbReference>
<dbReference type="InterPro" id="IPR014710">
    <property type="entry name" value="RmlC-like_jellyroll"/>
</dbReference>
<evidence type="ECO:0000313" key="3">
    <source>
        <dbReference type="EMBL" id="SOC39626.1"/>
    </source>
</evidence>
<dbReference type="RefSeq" id="WP_097138992.1">
    <property type="nucleotide sequence ID" value="NZ_OBQD01000006.1"/>
</dbReference>
<dbReference type="Proteomes" id="UP000219167">
    <property type="component" value="Unassembled WGS sequence"/>
</dbReference>
<dbReference type="OrthoDB" id="116921at2"/>
<accession>A0A285UGB2</accession>
<keyword evidence="1" id="KW-0479">Metal-binding</keyword>
<dbReference type="SUPFAM" id="SSF51182">
    <property type="entry name" value="RmlC-like cupins"/>
    <property type="match status" value="1"/>
</dbReference>
<dbReference type="GO" id="GO:0046872">
    <property type="term" value="F:metal ion binding"/>
    <property type="evidence" value="ECO:0007669"/>
    <property type="project" value="UniProtKB-KW"/>
</dbReference>
<dbReference type="CDD" id="cd02224">
    <property type="entry name" value="cupin_SPO2919-like"/>
    <property type="match status" value="1"/>
</dbReference>
<protein>
    <submittedName>
        <fullName evidence="3">Uncharacterized cupin superfamily protein</fullName>
    </submittedName>
</protein>
<dbReference type="Gene3D" id="2.60.120.10">
    <property type="entry name" value="Jelly Rolls"/>
    <property type="match status" value="1"/>
</dbReference>
<sequence>MTETRTPVVNPTRLKLDHWTNGAFFESRDVAIGQLLGLKDLGIGYGEVPPGKSGCPFHNHHVEEELFVILEGTGTYRFGDQRHEVGPGDVLGAPAGGPETAHNLINTGQTVLKYLSISTMAATEICEYPDSGKFLAKTRPAAGGPVEFRYVGRTQGAVDYWEGEPGAEDDGPSP</sequence>
<dbReference type="Pfam" id="PF07883">
    <property type="entry name" value="Cupin_2"/>
    <property type="match status" value="1"/>
</dbReference>
<gene>
    <name evidence="3" type="ORF">SAMN05892877_106112</name>
</gene>
<feature type="domain" description="Cupin type-2" evidence="2">
    <location>
        <begin position="47"/>
        <end position="117"/>
    </location>
</feature>
<name>A0A285UGB2_9HYPH</name>
<organism evidence="3 4">
    <name type="scientific">Rhizobium subbaraonis</name>
    <dbReference type="NCBI Taxonomy" id="908946"/>
    <lineage>
        <taxon>Bacteria</taxon>
        <taxon>Pseudomonadati</taxon>
        <taxon>Pseudomonadota</taxon>
        <taxon>Alphaproteobacteria</taxon>
        <taxon>Hyphomicrobiales</taxon>
        <taxon>Rhizobiaceae</taxon>
        <taxon>Rhizobium/Agrobacterium group</taxon>
        <taxon>Rhizobium</taxon>
    </lineage>
</organism>
<dbReference type="InterPro" id="IPR051610">
    <property type="entry name" value="GPI/OXD"/>
</dbReference>
<dbReference type="PANTHER" id="PTHR35848:SF6">
    <property type="entry name" value="CUPIN TYPE-2 DOMAIN-CONTAINING PROTEIN"/>
    <property type="match status" value="1"/>
</dbReference>
<dbReference type="InterPro" id="IPR013096">
    <property type="entry name" value="Cupin_2"/>
</dbReference>
<proteinExistence type="predicted"/>
<dbReference type="AlphaFoldDB" id="A0A285UGB2"/>
<evidence type="ECO:0000256" key="1">
    <source>
        <dbReference type="ARBA" id="ARBA00022723"/>
    </source>
</evidence>